<gene>
    <name evidence="1" type="ORF">TSOC_002598</name>
</gene>
<evidence type="ECO:0000313" key="2">
    <source>
        <dbReference type="Proteomes" id="UP000236333"/>
    </source>
</evidence>
<dbReference type="EMBL" id="PGGS01000050">
    <property type="protein sequence ID" value="PNH10654.1"/>
    <property type="molecule type" value="Genomic_DNA"/>
</dbReference>
<evidence type="ECO:0000313" key="1">
    <source>
        <dbReference type="EMBL" id="PNH10654.1"/>
    </source>
</evidence>
<comment type="caution">
    <text evidence="1">The sequence shown here is derived from an EMBL/GenBank/DDBJ whole genome shotgun (WGS) entry which is preliminary data.</text>
</comment>
<sequence length="82" mass="8508">MGGGFTPQFGVAGGNRYGSIFDTAQAEGDLFYTSTNRSSVDKSTAASFIIRTASRSSLLILAARSDGSGWPSTYFRWGGGGG</sequence>
<protein>
    <submittedName>
        <fullName evidence="1">Uncharacterized protein</fullName>
    </submittedName>
</protein>
<organism evidence="1 2">
    <name type="scientific">Tetrabaena socialis</name>
    <dbReference type="NCBI Taxonomy" id="47790"/>
    <lineage>
        <taxon>Eukaryota</taxon>
        <taxon>Viridiplantae</taxon>
        <taxon>Chlorophyta</taxon>
        <taxon>core chlorophytes</taxon>
        <taxon>Chlorophyceae</taxon>
        <taxon>CS clade</taxon>
        <taxon>Chlamydomonadales</taxon>
        <taxon>Tetrabaenaceae</taxon>
        <taxon>Tetrabaena</taxon>
    </lineage>
</organism>
<keyword evidence="2" id="KW-1185">Reference proteome</keyword>
<dbReference type="Proteomes" id="UP000236333">
    <property type="component" value="Unassembled WGS sequence"/>
</dbReference>
<accession>A0A2J8ADR9</accession>
<dbReference type="AlphaFoldDB" id="A0A2J8ADR9"/>
<proteinExistence type="predicted"/>
<name>A0A2J8ADR9_9CHLO</name>
<reference evidence="1 2" key="1">
    <citation type="journal article" date="2017" name="Mol. Biol. Evol.">
        <title>The 4-celled Tetrabaena socialis nuclear genome reveals the essential components for genetic control of cell number at the origin of multicellularity in the volvocine lineage.</title>
        <authorList>
            <person name="Featherston J."/>
            <person name="Arakaki Y."/>
            <person name="Hanschen E.R."/>
            <person name="Ferris P.J."/>
            <person name="Michod R.E."/>
            <person name="Olson B.J.S.C."/>
            <person name="Nozaki H."/>
            <person name="Durand P.M."/>
        </authorList>
    </citation>
    <scope>NUCLEOTIDE SEQUENCE [LARGE SCALE GENOMIC DNA]</scope>
    <source>
        <strain evidence="1 2">NIES-571</strain>
    </source>
</reference>